<protein>
    <submittedName>
        <fullName evidence="1">Uncharacterized protein</fullName>
    </submittedName>
</protein>
<reference evidence="1" key="2">
    <citation type="journal article" date="2016" name="Fungal Biol.">
        <title>Ochratoxin A production by Penicillium thymicola.</title>
        <authorList>
            <person name="Nguyen H.D.T."/>
            <person name="McMullin D.R."/>
            <person name="Ponomareva E."/>
            <person name="Riley R."/>
            <person name="Pomraning K.R."/>
            <person name="Baker S.E."/>
            <person name="Seifert K.A."/>
        </authorList>
    </citation>
    <scope>NUCLEOTIDE SEQUENCE</scope>
    <source>
        <strain evidence="1">DAOM 180753</strain>
    </source>
</reference>
<name>A0AAI9TA20_PENTH</name>
<comment type="caution">
    <text evidence="1">The sequence shown here is derived from an EMBL/GenBank/DDBJ whole genome shotgun (WGS) entry which is preliminary data.</text>
</comment>
<reference evidence="1" key="1">
    <citation type="submission" date="2015-06" db="EMBL/GenBank/DDBJ databases">
        <authorList>
            <person name="Nguyen H."/>
        </authorList>
    </citation>
    <scope>NUCLEOTIDE SEQUENCE</scope>
    <source>
        <strain evidence="1">DAOM 180753</strain>
    </source>
</reference>
<dbReference type="EMBL" id="LACB01000425">
    <property type="protein sequence ID" value="KAJ9483496.1"/>
    <property type="molecule type" value="Genomic_DNA"/>
</dbReference>
<sequence>MLSETTLYAYTWMRVVVRVSSSLILAHLLCQTVIGPSPFHYIPIYSHPAKAPPMLYELLNNLPCMHVCYRLSLLLLFAIC</sequence>
<accession>A0AAI9TA20</accession>
<dbReference type="AlphaFoldDB" id="A0AAI9TA20"/>
<keyword evidence="2" id="KW-1185">Reference proteome</keyword>
<organism evidence="1 2">
    <name type="scientific">Penicillium thymicola</name>
    <dbReference type="NCBI Taxonomy" id="293382"/>
    <lineage>
        <taxon>Eukaryota</taxon>
        <taxon>Fungi</taxon>
        <taxon>Dikarya</taxon>
        <taxon>Ascomycota</taxon>
        <taxon>Pezizomycotina</taxon>
        <taxon>Eurotiomycetes</taxon>
        <taxon>Eurotiomycetidae</taxon>
        <taxon>Eurotiales</taxon>
        <taxon>Aspergillaceae</taxon>
        <taxon>Penicillium</taxon>
    </lineage>
</organism>
<gene>
    <name evidence="1" type="ORF">VN97_g9907</name>
</gene>
<evidence type="ECO:0000313" key="2">
    <source>
        <dbReference type="Proteomes" id="UP001227192"/>
    </source>
</evidence>
<proteinExistence type="predicted"/>
<dbReference type="Proteomes" id="UP001227192">
    <property type="component" value="Unassembled WGS sequence"/>
</dbReference>
<evidence type="ECO:0000313" key="1">
    <source>
        <dbReference type="EMBL" id="KAJ9483496.1"/>
    </source>
</evidence>